<evidence type="ECO:0000313" key="2">
    <source>
        <dbReference type="Proteomes" id="UP000017184"/>
    </source>
</evidence>
<dbReference type="OrthoDB" id="9810452at2"/>
<dbReference type="AlphaFoldDB" id="U5NBA8"/>
<dbReference type="HOGENOM" id="CLU_118479_0_0_4"/>
<dbReference type="InterPro" id="IPR010235">
    <property type="entry name" value="HepT"/>
</dbReference>
<dbReference type="KEGG" id="cbx:Cenrod_2551"/>
<dbReference type="eggNOG" id="COG1708">
    <property type="taxonomic scope" value="Bacteria"/>
</dbReference>
<dbReference type="EMBL" id="CP004885">
    <property type="protein sequence ID" value="AGX88605.1"/>
    <property type="molecule type" value="Genomic_DNA"/>
</dbReference>
<dbReference type="Pfam" id="PF08780">
    <property type="entry name" value="NTase_sub_bind"/>
    <property type="match status" value="1"/>
</dbReference>
<dbReference type="PATRIC" id="fig|946483.4.peg.2580"/>
<protein>
    <recommendedName>
        <fullName evidence="3">Nucleotidyltransferase</fullName>
    </recommendedName>
</protein>
<evidence type="ECO:0008006" key="3">
    <source>
        <dbReference type="Google" id="ProtNLM"/>
    </source>
</evidence>
<dbReference type="Gene3D" id="1.20.120.330">
    <property type="entry name" value="Nucleotidyltransferases domain 2"/>
    <property type="match status" value="1"/>
</dbReference>
<reference evidence="1 2" key="1">
    <citation type="journal article" date="2013" name="Genome Biol.">
        <title>Genomic analysis reveals key aspects of prokaryotic symbiosis in the phototrophic consortium "Chlorochromatium aggregatum".</title>
        <authorList>
            <person name="Liu Z."/>
            <person name="Muller J."/>
            <person name="Li T."/>
            <person name="Alvey R.M."/>
            <person name="Vogl K."/>
            <person name="Frigaard N.U."/>
            <person name="Rockwell N.C."/>
            <person name="Boyd E.S."/>
            <person name="Tomsho L.P."/>
            <person name="Schuster S.C."/>
            <person name="Henke P."/>
            <person name="Rohde M."/>
            <person name="Overmann J."/>
            <person name="Bryant D.A."/>
        </authorList>
    </citation>
    <scope>NUCLEOTIDE SEQUENCE [LARGE SCALE GENOMIC DNA]</scope>
    <source>
        <strain evidence="1">CR</strain>
    </source>
</reference>
<dbReference type="Proteomes" id="UP000017184">
    <property type="component" value="Chromosome"/>
</dbReference>
<sequence length="153" mass="17441">MLYLNTEHLARCKQTLESSLILYQHAAIGSIDQEVFRNAIVKGYELTQETAFKLIKKALKAYGHSPKKLESTPVKEILRLAAVHDLMTLAEVERWFAYRDNRNNTAHDYGEVFAEQTLVLIPDFLADVAQLAETLDKKLGNKLENKLENHADD</sequence>
<name>U5NBA8_9BURK</name>
<keyword evidence="2" id="KW-1185">Reference proteome</keyword>
<proteinExistence type="predicted"/>
<dbReference type="STRING" id="946483.Cenrod_2551"/>
<dbReference type="RefSeq" id="WP_022776541.1">
    <property type="nucleotide sequence ID" value="NC_022576.1"/>
</dbReference>
<organism evidence="1 2">
    <name type="scientific">Candidatus Symbiobacter mobilis CR</name>
    <dbReference type="NCBI Taxonomy" id="946483"/>
    <lineage>
        <taxon>Bacteria</taxon>
        <taxon>Pseudomonadati</taxon>
        <taxon>Pseudomonadota</taxon>
        <taxon>Betaproteobacteria</taxon>
        <taxon>Burkholderiales</taxon>
        <taxon>Comamonadaceae</taxon>
    </lineage>
</organism>
<accession>U5NBA8</accession>
<gene>
    <name evidence="1" type="ORF">Cenrod_2551</name>
</gene>
<dbReference type="SUPFAM" id="SSF81593">
    <property type="entry name" value="Nucleotidyltransferase substrate binding subunit/domain"/>
    <property type="match status" value="1"/>
</dbReference>
<evidence type="ECO:0000313" key="1">
    <source>
        <dbReference type="EMBL" id="AGX88605.1"/>
    </source>
</evidence>